<evidence type="ECO:0000256" key="1">
    <source>
        <dbReference type="ARBA" id="ARBA00022448"/>
    </source>
</evidence>
<evidence type="ECO:0000256" key="4">
    <source>
        <dbReference type="SAM" id="MobiDB-lite"/>
    </source>
</evidence>
<evidence type="ECO:0000256" key="3">
    <source>
        <dbReference type="ARBA" id="ARBA00022840"/>
    </source>
</evidence>
<dbReference type="PANTHER" id="PTHR42939">
    <property type="entry name" value="ABC TRANSPORTER ATP-BINDING PROTEIN ALBC-RELATED"/>
    <property type="match status" value="1"/>
</dbReference>
<keyword evidence="3 6" id="KW-0067">ATP-binding</keyword>
<dbReference type="EC" id="3.6.3.-" evidence="6"/>
<dbReference type="InterPro" id="IPR027417">
    <property type="entry name" value="P-loop_NTPase"/>
</dbReference>
<dbReference type="SMART" id="SM00382">
    <property type="entry name" value="AAA"/>
    <property type="match status" value="1"/>
</dbReference>
<dbReference type="Gene3D" id="3.40.50.300">
    <property type="entry name" value="P-loop containing nucleotide triphosphate hydrolases"/>
    <property type="match status" value="1"/>
</dbReference>
<dbReference type="EMBL" id="CP036265">
    <property type="protein sequence ID" value="QDT16531.1"/>
    <property type="molecule type" value="Genomic_DNA"/>
</dbReference>
<dbReference type="RefSeq" id="WP_242687902.1">
    <property type="nucleotide sequence ID" value="NZ_CP036265.1"/>
</dbReference>
<keyword evidence="2" id="KW-0547">Nucleotide-binding</keyword>
<dbReference type="PROSITE" id="PS50893">
    <property type="entry name" value="ABC_TRANSPORTER_2"/>
    <property type="match status" value="1"/>
</dbReference>
<evidence type="ECO:0000259" key="5">
    <source>
        <dbReference type="PROSITE" id="PS50893"/>
    </source>
</evidence>
<dbReference type="InterPro" id="IPR003593">
    <property type="entry name" value="AAA+_ATPase"/>
</dbReference>
<dbReference type="GO" id="GO:0016887">
    <property type="term" value="F:ATP hydrolysis activity"/>
    <property type="evidence" value="ECO:0007669"/>
    <property type="project" value="InterPro"/>
</dbReference>
<organism evidence="6 7">
    <name type="scientific">Alienimonas californiensis</name>
    <dbReference type="NCBI Taxonomy" id="2527989"/>
    <lineage>
        <taxon>Bacteria</taxon>
        <taxon>Pseudomonadati</taxon>
        <taxon>Planctomycetota</taxon>
        <taxon>Planctomycetia</taxon>
        <taxon>Planctomycetales</taxon>
        <taxon>Planctomycetaceae</taxon>
        <taxon>Alienimonas</taxon>
    </lineage>
</organism>
<name>A0A517PAZ9_9PLAN</name>
<dbReference type="AlphaFoldDB" id="A0A517PAZ9"/>
<reference evidence="6 7" key="1">
    <citation type="submission" date="2019-02" db="EMBL/GenBank/DDBJ databases">
        <title>Deep-cultivation of Planctomycetes and their phenomic and genomic characterization uncovers novel biology.</title>
        <authorList>
            <person name="Wiegand S."/>
            <person name="Jogler M."/>
            <person name="Boedeker C."/>
            <person name="Pinto D."/>
            <person name="Vollmers J."/>
            <person name="Rivas-Marin E."/>
            <person name="Kohn T."/>
            <person name="Peeters S.H."/>
            <person name="Heuer A."/>
            <person name="Rast P."/>
            <person name="Oberbeckmann S."/>
            <person name="Bunk B."/>
            <person name="Jeske O."/>
            <person name="Meyerdierks A."/>
            <person name="Storesund J.E."/>
            <person name="Kallscheuer N."/>
            <person name="Luecker S."/>
            <person name="Lage O.M."/>
            <person name="Pohl T."/>
            <person name="Merkel B.J."/>
            <person name="Hornburger P."/>
            <person name="Mueller R.-W."/>
            <person name="Bruemmer F."/>
            <person name="Labrenz M."/>
            <person name="Spormann A.M."/>
            <person name="Op den Camp H."/>
            <person name="Overmann J."/>
            <person name="Amann R."/>
            <person name="Jetten M.S.M."/>
            <person name="Mascher T."/>
            <person name="Medema M.H."/>
            <person name="Devos D.P."/>
            <person name="Kaster A.-K."/>
            <person name="Ovreas L."/>
            <person name="Rohde M."/>
            <person name="Galperin M.Y."/>
            <person name="Jogler C."/>
        </authorList>
    </citation>
    <scope>NUCLEOTIDE SEQUENCE [LARGE SCALE GENOMIC DNA]</scope>
    <source>
        <strain evidence="6 7">CA12</strain>
    </source>
</reference>
<keyword evidence="6" id="KW-0378">Hydrolase</keyword>
<protein>
    <submittedName>
        <fullName evidence="6">Putative ABC transporter ATP-binding protein YxlF</fullName>
        <ecNumber evidence="6">3.6.3.-</ecNumber>
    </submittedName>
</protein>
<dbReference type="InterPro" id="IPR051782">
    <property type="entry name" value="ABC_Transporter_VariousFunc"/>
</dbReference>
<gene>
    <name evidence="6" type="primary">yxlF_1</name>
    <name evidence="6" type="ORF">CA12_26360</name>
</gene>
<accession>A0A517PAZ9</accession>
<keyword evidence="7" id="KW-1185">Reference proteome</keyword>
<dbReference type="Pfam" id="PF00005">
    <property type="entry name" value="ABC_tran"/>
    <property type="match status" value="1"/>
</dbReference>
<dbReference type="GO" id="GO:0005524">
    <property type="term" value="F:ATP binding"/>
    <property type="evidence" value="ECO:0007669"/>
    <property type="project" value="UniProtKB-KW"/>
</dbReference>
<dbReference type="KEGG" id="acaf:CA12_26360"/>
<feature type="domain" description="ABC transporter" evidence="5">
    <location>
        <begin position="34"/>
        <end position="268"/>
    </location>
</feature>
<evidence type="ECO:0000256" key="2">
    <source>
        <dbReference type="ARBA" id="ARBA00022741"/>
    </source>
</evidence>
<proteinExistence type="predicted"/>
<dbReference type="PANTHER" id="PTHR42939:SF1">
    <property type="entry name" value="ABC TRANSPORTER ATP-BINDING PROTEIN ALBC-RELATED"/>
    <property type="match status" value="1"/>
</dbReference>
<dbReference type="CDD" id="cd03230">
    <property type="entry name" value="ABC_DR_subfamily_A"/>
    <property type="match status" value="1"/>
</dbReference>
<sequence length="348" mass="37761">MADTLTAPPAAPAPPTAVDEAALGPGHPLGETVIEVRNLSKVYRDFWGRKKVRALNALSLDVKRGEVFGLLGPNGSGKTTTLKMLLGLLFPTEGSIRILGKSATDVSKNEKIGYLPEESYLYRFLNAEETLDFYGRLFKMTKAQRRAKTDELLKLVKIEHARKRQLKEYSKGMTRRIGLAQALINDPEIVFLDEPTSGLDPNGRADVKDLILGLKAQGKTVVMCSHLLAEIEDVCDRIAILSGGELKLLGTVDELLRSRGETQIVTPELSPEALAEVQAVLAKHHVIAGVTQPKKTLEDLFLRTVSEAEARPGRTFSAQDLPGEVPPADDDLPGTTSAGIPPESADKV</sequence>
<keyword evidence="1" id="KW-0813">Transport</keyword>
<dbReference type="Proteomes" id="UP000318741">
    <property type="component" value="Chromosome"/>
</dbReference>
<evidence type="ECO:0000313" key="6">
    <source>
        <dbReference type="EMBL" id="QDT16531.1"/>
    </source>
</evidence>
<dbReference type="InterPro" id="IPR003439">
    <property type="entry name" value="ABC_transporter-like_ATP-bd"/>
</dbReference>
<evidence type="ECO:0000313" key="7">
    <source>
        <dbReference type="Proteomes" id="UP000318741"/>
    </source>
</evidence>
<feature type="region of interest" description="Disordered" evidence="4">
    <location>
        <begin position="311"/>
        <end position="348"/>
    </location>
</feature>
<dbReference type="SUPFAM" id="SSF52540">
    <property type="entry name" value="P-loop containing nucleoside triphosphate hydrolases"/>
    <property type="match status" value="1"/>
</dbReference>